<dbReference type="PANTHER" id="PTHR43798:SF31">
    <property type="entry name" value="AB HYDROLASE SUPERFAMILY PROTEIN YCLE"/>
    <property type="match status" value="1"/>
</dbReference>
<dbReference type="EMBL" id="JAJGNP010000003">
    <property type="protein sequence ID" value="MCC4232272.1"/>
    <property type="molecule type" value="Genomic_DNA"/>
</dbReference>
<name>A0ABS8H161_9SPHN</name>
<dbReference type="PRINTS" id="PR00111">
    <property type="entry name" value="ABHYDROLASE"/>
</dbReference>
<dbReference type="Gene3D" id="3.40.50.1820">
    <property type="entry name" value="alpha/beta hydrolase"/>
    <property type="match status" value="1"/>
</dbReference>
<protein>
    <submittedName>
        <fullName evidence="3">Alpha/beta hydrolase</fullName>
    </submittedName>
</protein>
<evidence type="ECO:0000313" key="4">
    <source>
        <dbReference type="Proteomes" id="UP001198830"/>
    </source>
</evidence>
<evidence type="ECO:0000259" key="2">
    <source>
        <dbReference type="Pfam" id="PF12697"/>
    </source>
</evidence>
<organism evidence="3 4">
    <name type="scientific">Sphingobium soli</name>
    <dbReference type="NCBI Taxonomy" id="1591116"/>
    <lineage>
        <taxon>Bacteria</taxon>
        <taxon>Pseudomonadati</taxon>
        <taxon>Pseudomonadota</taxon>
        <taxon>Alphaproteobacteria</taxon>
        <taxon>Sphingomonadales</taxon>
        <taxon>Sphingomonadaceae</taxon>
        <taxon>Sphingobium</taxon>
    </lineage>
</organism>
<reference evidence="3 4" key="1">
    <citation type="submission" date="2021-10" db="EMBL/GenBank/DDBJ databases">
        <title>The diversity and Nitrogen Metabolism of Culturable Nitrate-Utilizing Bacteria Within the Oxygen Minimum Zone of the Changjiang (Yangtze River)Estuary.</title>
        <authorList>
            <person name="Zhang D."/>
            <person name="Zheng J."/>
            <person name="Liu S."/>
            <person name="He W."/>
        </authorList>
    </citation>
    <scope>NUCLEOTIDE SEQUENCE [LARGE SCALE GENOMIC DNA]</scope>
    <source>
        <strain evidence="3 4">FXH275-2</strain>
    </source>
</reference>
<accession>A0ABS8H161</accession>
<sequence length="255" mass="27505">MTMTMSKVGAYDIRRWSGGSGAPLLYLHGFEQHPGNAPYLQKLASKHKVIAPEHPGYGESTGIEDLEHILDIALHYRQLVEDWGQGPVDVIGHSLGGMFAAEFAAVSPHLVRKLVLVSPYGLWLDTEPAPDPFVLPADAMASAKWHDPSSAGSETSAFTDNDKLELAVFRVKNLGSATKFMWPIPDRGLDRRLRHIKAPTLVVRGEADGLVPASYTDAFAAGIGGAKTESIAAAGHLPMVEQEAAFLKVVEDFLA</sequence>
<dbReference type="GO" id="GO:0016787">
    <property type="term" value="F:hydrolase activity"/>
    <property type="evidence" value="ECO:0007669"/>
    <property type="project" value="UniProtKB-KW"/>
</dbReference>
<dbReference type="InterPro" id="IPR050266">
    <property type="entry name" value="AB_hydrolase_sf"/>
</dbReference>
<evidence type="ECO:0000313" key="3">
    <source>
        <dbReference type="EMBL" id="MCC4232272.1"/>
    </source>
</evidence>
<dbReference type="InterPro" id="IPR000073">
    <property type="entry name" value="AB_hydrolase_1"/>
</dbReference>
<keyword evidence="1 3" id="KW-0378">Hydrolase</keyword>
<dbReference type="SUPFAM" id="SSF53474">
    <property type="entry name" value="alpha/beta-Hydrolases"/>
    <property type="match status" value="1"/>
</dbReference>
<proteinExistence type="predicted"/>
<dbReference type="PANTHER" id="PTHR43798">
    <property type="entry name" value="MONOACYLGLYCEROL LIPASE"/>
    <property type="match status" value="1"/>
</dbReference>
<dbReference type="RefSeq" id="WP_228226561.1">
    <property type="nucleotide sequence ID" value="NZ_JAJGNP010000003.1"/>
</dbReference>
<feature type="domain" description="AB hydrolase-1" evidence="2">
    <location>
        <begin position="24"/>
        <end position="247"/>
    </location>
</feature>
<dbReference type="Proteomes" id="UP001198830">
    <property type="component" value="Unassembled WGS sequence"/>
</dbReference>
<gene>
    <name evidence="3" type="ORF">LL253_06135</name>
</gene>
<evidence type="ECO:0000256" key="1">
    <source>
        <dbReference type="ARBA" id="ARBA00022801"/>
    </source>
</evidence>
<keyword evidence="4" id="KW-1185">Reference proteome</keyword>
<dbReference type="Pfam" id="PF12697">
    <property type="entry name" value="Abhydrolase_6"/>
    <property type="match status" value="1"/>
</dbReference>
<comment type="caution">
    <text evidence="3">The sequence shown here is derived from an EMBL/GenBank/DDBJ whole genome shotgun (WGS) entry which is preliminary data.</text>
</comment>
<dbReference type="InterPro" id="IPR029058">
    <property type="entry name" value="AB_hydrolase_fold"/>
</dbReference>